<accession>A0ABS7CRM0</accession>
<dbReference type="Proteomes" id="UP000813018">
    <property type="component" value="Unassembled WGS sequence"/>
</dbReference>
<gene>
    <name evidence="1" type="ORF">K0O23_04665</name>
</gene>
<proteinExistence type="predicted"/>
<evidence type="ECO:0000313" key="2">
    <source>
        <dbReference type="Proteomes" id="UP000813018"/>
    </source>
</evidence>
<dbReference type="EMBL" id="JAHYXK010000003">
    <property type="protein sequence ID" value="MBW7466351.1"/>
    <property type="molecule type" value="Genomic_DNA"/>
</dbReference>
<protein>
    <submittedName>
        <fullName evidence="1">Uncharacterized protein</fullName>
    </submittedName>
</protein>
<reference evidence="1 2" key="1">
    <citation type="journal article" date="2016" name="Int. J. Syst. Evol. Microbiol.">
        <title>Pontibacter aydingkolensis sp. nov., isolated from soil of a salt lake.</title>
        <authorList>
            <person name="Osman G."/>
            <person name="Zhang T."/>
            <person name="Lou K."/>
            <person name="Gao Y."/>
            <person name="Chang W."/>
            <person name="Lin Q."/>
            <person name="Yang H.M."/>
            <person name="Huo X.D."/>
            <person name="Wang N."/>
        </authorList>
    </citation>
    <scope>NUCLEOTIDE SEQUENCE [LARGE SCALE GENOMIC DNA]</scope>
    <source>
        <strain evidence="1 2">KACC 19255</strain>
    </source>
</reference>
<sequence>MDDNLVELLFSSVENVLQMVNWKDLDGLTQTFKEHRISNANCYEIARWEEV</sequence>
<keyword evidence="2" id="KW-1185">Reference proteome</keyword>
<dbReference type="RefSeq" id="WP_219876240.1">
    <property type="nucleotide sequence ID" value="NZ_JAHYXK010000003.1"/>
</dbReference>
<evidence type="ECO:0000313" key="1">
    <source>
        <dbReference type="EMBL" id="MBW7466351.1"/>
    </source>
</evidence>
<name>A0ABS7CRM0_9BACT</name>
<comment type="caution">
    <text evidence="1">The sequence shown here is derived from an EMBL/GenBank/DDBJ whole genome shotgun (WGS) entry which is preliminary data.</text>
</comment>
<organism evidence="1 2">
    <name type="scientific">Pontibacter aydingkolensis</name>
    <dbReference type="NCBI Taxonomy" id="1911536"/>
    <lineage>
        <taxon>Bacteria</taxon>
        <taxon>Pseudomonadati</taxon>
        <taxon>Bacteroidota</taxon>
        <taxon>Cytophagia</taxon>
        <taxon>Cytophagales</taxon>
        <taxon>Hymenobacteraceae</taxon>
        <taxon>Pontibacter</taxon>
    </lineage>
</organism>